<dbReference type="RefSeq" id="WP_079694767.1">
    <property type="nucleotide sequence ID" value="NZ_CBCRYD010000006.1"/>
</dbReference>
<dbReference type="InterPro" id="IPR041657">
    <property type="entry name" value="HTH_17"/>
</dbReference>
<dbReference type="SUPFAM" id="SSF46955">
    <property type="entry name" value="Putative DNA-binding domain"/>
    <property type="match status" value="1"/>
</dbReference>
<keyword evidence="3" id="KW-1185">Reference proteome</keyword>
<feature type="domain" description="Helix-turn-helix" evidence="1">
    <location>
        <begin position="39"/>
        <end position="90"/>
    </location>
</feature>
<dbReference type="GeneID" id="97130982"/>
<evidence type="ECO:0000313" key="3">
    <source>
        <dbReference type="Proteomes" id="UP000577724"/>
    </source>
</evidence>
<name>A0ABX2MK03_9BACL</name>
<dbReference type="Pfam" id="PF12728">
    <property type="entry name" value="HTH_17"/>
    <property type="match status" value="1"/>
</dbReference>
<dbReference type="Proteomes" id="UP000577724">
    <property type="component" value="Unassembled WGS sequence"/>
</dbReference>
<sequence length="105" mass="12262">MNVEDMAGRFFAEVREQLLSELRAEIEQDIPKMLDRKRLTVSEAAKYLNVSEPAIYAMCKEGSLPHYKIGTQTSTKPAIRFRIEKLDEWIVKQEKMNSREEPDDE</sequence>
<comment type="caution">
    <text evidence="2">The sequence shown here is derived from an EMBL/GenBank/DDBJ whole genome shotgun (WGS) entry which is preliminary data.</text>
</comment>
<organism evidence="2 3">
    <name type="scientific">Paenibacillus taichungensis</name>
    <dbReference type="NCBI Taxonomy" id="484184"/>
    <lineage>
        <taxon>Bacteria</taxon>
        <taxon>Bacillati</taxon>
        <taxon>Bacillota</taxon>
        <taxon>Bacilli</taxon>
        <taxon>Bacillales</taxon>
        <taxon>Paenibacillaceae</taxon>
        <taxon>Paenibacillus</taxon>
    </lineage>
</organism>
<evidence type="ECO:0000313" key="2">
    <source>
        <dbReference type="EMBL" id="NUU54364.1"/>
    </source>
</evidence>
<accession>A0ABX2MK03</accession>
<dbReference type="InterPro" id="IPR010093">
    <property type="entry name" value="SinI_DNA-bd"/>
</dbReference>
<proteinExistence type="predicted"/>
<dbReference type="NCBIfam" id="TIGR01764">
    <property type="entry name" value="excise"/>
    <property type="match status" value="1"/>
</dbReference>
<evidence type="ECO:0000259" key="1">
    <source>
        <dbReference type="Pfam" id="PF12728"/>
    </source>
</evidence>
<dbReference type="EMBL" id="JABMCC010000105">
    <property type="protein sequence ID" value="NUU54364.1"/>
    <property type="molecule type" value="Genomic_DNA"/>
</dbReference>
<dbReference type="InterPro" id="IPR009061">
    <property type="entry name" value="DNA-bd_dom_put_sf"/>
</dbReference>
<gene>
    <name evidence="2" type="ORF">HP548_09725</name>
</gene>
<protein>
    <submittedName>
        <fullName evidence="2">Helix-turn-helix domain-containing protein</fullName>
    </submittedName>
</protein>
<reference evidence="2 3" key="1">
    <citation type="submission" date="2020-05" db="EMBL/GenBank/DDBJ databases">
        <title>Genome Sequencing of Type Strains.</title>
        <authorList>
            <person name="Lemaire J.F."/>
            <person name="Inderbitzin P."/>
            <person name="Gregorio O.A."/>
            <person name="Collins S.B."/>
            <person name="Wespe N."/>
            <person name="Knight-Connoni V."/>
        </authorList>
    </citation>
    <scope>NUCLEOTIDE SEQUENCE [LARGE SCALE GENOMIC DNA]</scope>
    <source>
        <strain evidence="2 3">DSM 19942</strain>
    </source>
</reference>